<keyword evidence="1" id="KW-0472">Membrane</keyword>
<reference evidence="2" key="1">
    <citation type="submission" date="2023-05" db="EMBL/GenBank/DDBJ databases">
        <title>Complete genome sequence data from fresh produce 2nd batch.</title>
        <authorList>
            <person name="Stein M."/>
            <person name="Cho G.-S."/>
            <person name="Brinks E."/>
            <person name="Franz C.M.A.P."/>
        </authorList>
    </citation>
    <scope>NUCLEOTIDE SEQUENCE [LARGE SCALE GENOMIC DNA]</scope>
    <source>
        <strain evidence="2">E1</strain>
    </source>
</reference>
<evidence type="ECO:0000256" key="1">
    <source>
        <dbReference type="SAM" id="Phobius"/>
    </source>
</evidence>
<feature type="transmembrane region" description="Helical" evidence="1">
    <location>
        <begin position="71"/>
        <end position="90"/>
    </location>
</feature>
<evidence type="ECO:0000313" key="3">
    <source>
        <dbReference type="Proteomes" id="UP000323234"/>
    </source>
</evidence>
<protein>
    <submittedName>
        <fullName evidence="2">Uncharacterized protein</fullName>
    </submittedName>
</protein>
<feature type="transmembrane region" description="Helical" evidence="1">
    <location>
        <begin position="9"/>
        <end position="32"/>
    </location>
</feature>
<dbReference type="Proteomes" id="UP000323234">
    <property type="component" value="Chromosome"/>
</dbReference>
<name>A0AAU7J6J3_9ENTR</name>
<accession>A0AAU7J6J3</accession>
<dbReference type="KEGG" id="edy:F0320_09445"/>
<gene>
    <name evidence="2" type="ORF">F0320_09445</name>
</gene>
<sequence length="203" mass="21735">MAFVNLNNFYIKMVVVCVPFVVGVGLACLSFFGHSHNLWTGFGYLITSVAVSFFLLRWLVWGDLNLANGSAIATIGGGLGLIGILAGSNITDPAFIQVRTDLQESFLDASLNCKGNKTLFDGALTSCLAATSKDALALGQELIKARYLAPTLSLADGVYHSSDEAKADACLVNYYLLSKECPSSFIEFNKKHPEVANPSANNK</sequence>
<keyword evidence="1" id="KW-1133">Transmembrane helix</keyword>
<proteinExistence type="predicted"/>
<dbReference type="RefSeq" id="WP_126327719.1">
    <property type="nucleotide sequence ID" value="NZ_CP126604.1"/>
</dbReference>
<dbReference type="EMBL" id="CP126604">
    <property type="protein sequence ID" value="XBN41581.1"/>
    <property type="molecule type" value="Genomic_DNA"/>
</dbReference>
<dbReference type="AlphaFoldDB" id="A0AAU7J6J3"/>
<evidence type="ECO:0000313" key="2">
    <source>
        <dbReference type="EMBL" id="XBN41581.1"/>
    </source>
</evidence>
<feature type="transmembrane region" description="Helical" evidence="1">
    <location>
        <begin position="38"/>
        <end position="59"/>
    </location>
</feature>
<keyword evidence="1" id="KW-0812">Transmembrane</keyword>
<keyword evidence="3" id="KW-1185">Reference proteome</keyword>
<organism evidence="2 3">
    <name type="scientific">Enterobacter dykesii</name>
    <dbReference type="NCBI Taxonomy" id="2797506"/>
    <lineage>
        <taxon>Bacteria</taxon>
        <taxon>Pseudomonadati</taxon>
        <taxon>Pseudomonadota</taxon>
        <taxon>Gammaproteobacteria</taxon>
        <taxon>Enterobacterales</taxon>
        <taxon>Enterobacteriaceae</taxon>
        <taxon>Enterobacter</taxon>
    </lineage>
</organism>